<dbReference type="Pfam" id="PF14854">
    <property type="entry name" value="LURAP"/>
    <property type="match status" value="1"/>
</dbReference>
<feature type="compositionally biased region" description="Polar residues" evidence="1">
    <location>
        <begin position="292"/>
        <end position="301"/>
    </location>
</feature>
<dbReference type="InterPro" id="IPR039499">
    <property type="entry name" value="LURA1/LRA25"/>
</dbReference>
<dbReference type="OrthoDB" id="6508726at2759"/>
<keyword evidence="3" id="KW-1185">Reference proteome</keyword>
<dbReference type="Proteomes" id="UP000271974">
    <property type="component" value="Unassembled WGS sequence"/>
</dbReference>
<evidence type="ECO:0000313" key="3">
    <source>
        <dbReference type="Proteomes" id="UP000271974"/>
    </source>
</evidence>
<proteinExistence type="predicted"/>
<name>A0A3S1BX00_ELYCH</name>
<feature type="region of interest" description="Disordered" evidence="1">
    <location>
        <begin position="359"/>
        <end position="378"/>
    </location>
</feature>
<protein>
    <submittedName>
        <fullName evidence="2">Uncharacterized protein</fullName>
    </submittedName>
</protein>
<comment type="caution">
    <text evidence="2">The sequence shown here is derived from an EMBL/GenBank/DDBJ whole genome shotgun (WGS) entry which is preliminary data.</text>
</comment>
<feature type="region of interest" description="Disordered" evidence="1">
    <location>
        <begin position="421"/>
        <end position="565"/>
    </location>
</feature>
<sequence length="565" mass="62454">MDVPHIHVADANGCLVPLSLAQLKDPVEFSNACRAFYKARVEATAKMKERVRAEDKGTRLCNSSYVFSNDSSNNNDNYNSSKADGIDNVQDAVLCIKEERQHDFAGPQYADVNSSLTTCVNNGEKARTRRSSHREKSTVDSAMGVLRREMADLMDLDLCLMKQLLILNEEIEDLKWRRRCAWADNCRSSQEGSWDMMQSAASLSNTLEPALKFSTPSSLSLQLDGDESLRFSVYDDDDQNNTFNRGKRQQNKHLRVMCMPATDRGSATTSPSEPDDTNKTETRHHLQRRTQSEGPQSTKRISATCDSAKLTQLQSNHVLANCRENKGHPMGHDDSVTNSENRLKVFPNQDHIPVRVDEISDKHSSGSPNLSRCKTGVKHKSHNLVLGNVPRTPPHSVIYRSQNCYGKLDSFSPSQSVTNSGASCQCISSSNHQTKTTNNPRNNDDCRPTRVVSQELPGPSERTNTAKTSSFNTSLLQTSVVKSNTGLDPPKPPDLSSGSGQNCPVPGHRKKSRGRFNFKSSMAHTKIPSSSASTHRQARKKTKGTNNVTTGDAESHDSGINDVFT</sequence>
<gene>
    <name evidence="2" type="ORF">EGW08_015167</name>
</gene>
<feature type="compositionally biased region" description="Polar residues" evidence="1">
    <location>
        <begin position="421"/>
        <end position="441"/>
    </location>
</feature>
<evidence type="ECO:0000256" key="1">
    <source>
        <dbReference type="SAM" id="MobiDB-lite"/>
    </source>
</evidence>
<feature type="compositionally biased region" description="Basic residues" evidence="1">
    <location>
        <begin position="507"/>
        <end position="516"/>
    </location>
</feature>
<evidence type="ECO:0000313" key="2">
    <source>
        <dbReference type="EMBL" id="RUS77084.1"/>
    </source>
</evidence>
<accession>A0A3S1BX00</accession>
<organism evidence="2 3">
    <name type="scientific">Elysia chlorotica</name>
    <name type="common">Eastern emerald elysia</name>
    <name type="synonym">Sea slug</name>
    <dbReference type="NCBI Taxonomy" id="188477"/>
    <lineage>
        <taxon>Eukaryota</taxon>
        <taxon>Metazoa</taxon>
        <taxon>Spiralia</taxon>
        <taxon>Lophotrochozoa</taxon>
        <taxon>Mollusca</taxon>
        <taxon>Gastropoda</taxon>
        <taxon>Heterobranchia</taxon>
        <taxon>Euthyneura</taxon>
        <taxon>Panpulmonata</taxon>
        <taxon>Sacoglossa</taxon>
        <taxon>Placobranchoidea</taxon>
        <taxon>Plakobranchidae</taxon>
        <taxon>Elysia</taxon>
    </lineage>
</organism>
<dbReference type="EMBL" id="RQTK01000612">
    <property type="protein sequence ID" value="RUS77084.1"/>
    <property type="molecule type" value="Genomic_DNA"/>
</dbReference>
<feature type="compositionally biased region" description="Polar residues" evidence="1">
    <location>
        <begin position="518"/>
        <end position="535"/>
    </location>
</feature>
<reference evidence="2 3" key="1">
    <citation type="submission" date="2019-01" db="EMBL/GenBank/DDBJ databases">
        <title>A draft genome assembly of the solar-powered sea slug Elysia chlorotica.</title>
        <authorList>
            <person name="Cai H."/>
            <person name="Li Q."/>
            <person name="Fang X."/>
            <person name="Li J."/>
            <person name="Curtis N.E."/>
            <person name="Altenburger A."/>
            <person name="Shibata T."/>
            <person name="Feng M."/>
            <person name="Maeda T."/>
            <person name="Schwartz J.A."/>
            <person name="Shigenobu S."/>
            <person name="Lundholm N."/>
            <person name="Nishiyama T."/>
            <person name="Yang H."/>
            <person name="Hasebe M."/>
            <person name="Li S."/>
            <person name="Pierce S.K."/>
            <person name="Wang J."/>
        </authorList>
    </citation>
    <scope>NUCLEOTIDE SEQUENCE [LARGE SCALE GENOMIC DNA]</scope>
    <source>
        <strain evidence="2">EC2010</strain>
        <tissue evidence="2">Whole organism of an adult</tissue>
    </source>
</reference>
<dbReference type="AlphaFoldDB" id="A0A3S1BX00"/>
<feature type="region of interest" description="Disordered" evidence="1">
    <location>
        <begin position="262"/>
        <end position="301"/>
    </location>
</feature>
<feature type="compositionally biased region" description="Polar residues" evidence="1">
    <location>
        <begin position="461"/>
        <end position="486"/>
    </location>
</feature>